<evidence type="ECO:0000313" key="3">
    <source>
        <dbReference type="Proteomes" id="UP000323161"/>
    </source>
</evidence>
<protein>
    <submittedName>
        <fullName evidence="2">DUF4123 domain-containing protein</fullName>
    </submittedName>
</protein>
<feature type="domain" description="DUF4123" evidence="1">
    <location>
        <begin position="30"/>
        <end position="150"/>
    </location>
</feature>
<gene>
    <name evidence="2" type="ORF">FWJ25_18600</name>
</gene>
<keyword evidence="3" id="KW-1185">Reference proteome</keyword>
<accession>A0A5B0V7P4</accession>
<comment type="caution">
    <text evidence="2">The sequence shown here is derived from an EMBL/GenBank/DDBJ whole genome shotgun (WGS) entry which is preliminary data.</text>
</comment>
<dbReference type="Proteomes" id="UP000323161">
    <property type="component" value="Unassembled WGS sequence"/>
</dbReference>
<dbReference type="InterPro" id="IPR025391">
    <property type="entry name" value="DUF4123"/>
</dbReference>
<evidence type="ECO:0000313" key="2">
    <source>
        <dbReference type="EMBL" id="KAA1170547.1"/>
    </source>
</evidence>
<dbReference type="AlphaFoldDB" id="A0A5B0V7P4"/>
<organism evidence="2 3">
    <name type="scientific">Marinobacter salinexigens</name>
    <dbReference type="NCBI Taxonomy" id="2919747"/>
    <lineage>
        <taxon>Bacteria</taxon>
        <taxon>Pseudomonadati</taxon>
        <taxon>Pseudomonadota</taxon>
        <taxon>Gammaproteobacteria</taxon>
        <taxon>Pseudomonadales</taxon>
        <taxon>Marinobacteraceae</taxon>
        <taxon>Marinobacter</taxon>
    </lineage>
</organism>
<proteinExistence type="predicted"/>
<reference evidence="2 3" key="1">
    <citation type="submission" date="2019-08" db="EMBL/GenBank/DDBJ databases">
        <title>Marinobacter ZYF650 sp. nov., a marine bacterium isolated from seawater of the Mariana trench.</title>
        <authorList>
            <person name="Ahmad W."/>
        </authorList>
    </citation>
    <scope>NUCLEOTIDE SEQUENCE [LARGE SCALE GENOMIC DNA]</scope>
    <source>
        <strain evidence="2 3">ZYF650</strain>
    </source>
</reference>
<dbReference type="Pfam" id="PF13503">
    <property type="entry name" value="DUF4123"/>
    <property type="match status" value="1"/>
</dbReference>
<sequence>MSLMNMDAANYITTLDRIAPGSVEPQEYDFAVLDLASGDELLEQIYAGMTNERIQWWSLFEGTDWQGAWAQGPVLIDCRNAASFRAQLVSQLESLPLGLVFNSEQSTEALRQHLTSWICDHQAATGQLLRFYEPRMLAPLLSALSEQKRQALLAPGSHWYWHDGHRWREAPAVDEGLVEDVEDDQLWVTQQELQQAESFWLAVEACGYADHYAAALASVESPACWVFDCLKSARNTGFQKSEHMERWLRLAIQHGADFHLSEPFRSSLSRKDLITTERLIAMESNLEKSHANA</sequence>
<dbReference type="EMBL" id="VTUU01000016">
    <property type="protein sequence ID" value="KAA1170547.1"/>
    <property type="molecule type" value="Genomic_DNA"/>
</dbReference>
<evidence type="ECO:0000259" key="1">
    <source>
        <dbReference type="Pfam" id="PF13503"/>
    </source>
</evidence>
<name>A0A5B0V7P4_9GAMM</name>